<keyword evidence="7" id="KW-1185">Reference proteome</keyword>
<dbReference type="Pfam" id="PF00326">
    <property type="entry name" value="Peptidase_S9"/>
    <property type="match status" value="1"/>
</dbReference>
<feature type="domain" description="Dipeptidylpeptidase IV N-terminal" evidence="4">
    <location>
        <begin position="115"/>
        <end position="453"/>
    </location>
</feature>
<dbReference type="InterPro" id="IPR050278">
    <property type="entry name" value="Serine_Prot_S9B/DPPIV"/>
</dbReference>
<feature type="chain" id="PRO_5007415548" evidence="2">
    <location>
        <begin position="19"/>
        <end position="773"/>
    </location>
</feature>
<keyword evidence="6" id="KW-0645">Protease</keyword>
<dbReference type="GO" id="GO:0008236">
    <property type="term" value="F:serine-type peptidase activity"/>
    <property type="evidence" value="ECO:0007669"/>
    <property type="project" value="InterPro"/>
</dbReference>
<dbReference type="EMBL" id="DF952379">
    <property type="protein sequence ID" value="GAN45124.1"/>
    <property type="molecule type" value="Genomic_DNA"/>
</dbReference>
<protein>
    <submittedName>
        <fullName evidence="6">Dipeptidyl aminopeptidase/acylaminoacylpeptidase</fullName>
    </submittedName>
    <submittedName>
        <fullName evidence="5">Peptidase S9</fullName>
    </submittedName>
</protein>
<evidence type="ECO:0000313" key="7">
    <source>
        <dbReference type="Proteomes" id="UP000253740"/>
    </source>
</evidence>
<dbReference type="GO" id="GO:0006508">
    <property type="term" value="P:proteolysis"/>
    <property type="evidence" value="ECO:0007669"/>
    <property type="project" value="InterPro"/>
</dbReference>
<dbReference type="PANTHER" id="PTHR11731">
    <property type="entry name" value="PROTEASE FAMILY S9B,C DIPEPTIDYL-PEPTIDASE IV-RELATED"/>
    <property type="match status" value="1"/>
</dbReference>
<dbReference type="PANTHER" id="PTHR11731:SF193">
    <property type="entry name" value="DIPEPTIDYL PEPTIDASE 9"/>
    <property type="match status" value="1"/>
</dbReference>
<name>A0A0K8QJB5_9GAMM</name>
<evidence type="ECO:0000259" key="4">
    <source>
        <dbReference type="Pfam" id="PF00930"/>
    </source>
</evidence>
<evidence type="ECO:0000313" key="5">
    <source>
        <dbReference type="EMBL" id="GAN45124.1"/>
    </source>
</evidence>
<dbReference type="GO" id="GO:0008239">
    <property type="term" value="F:dipeptidyl-peptidase activity"/>
    <property type="evidence" value="ECO:0007669"/>
    <property type="project" value="TreeGrafter"/>
</dbReference>
<dbReference type="HOGENOM" id="CLU_006105_2_1_6"/>
<evidence type="ECO:0000259" key="3">
    <source>
        <dbReference type="Pfam" id="PF00326"/>
    </source>
</evidence>
<dbReference type="OrthoDB" id="9812921at2"/>
<evidence type="ECO:0000256" key="1">
    <source>
        <dbReference type="SAM" id="MobiDB-lite"/>
    </source>
</evidence>
<dbReference type="SUPFAM" id="SSF82171">
    <property type="entry name" value="DPP6 N-terminal domain-like"/>
    <property type="match status" value="1"/>
</dbReference>
<evidence type="ECO:0000256" key="2">
    <source>
        <dbReference type="SAM" id="SignalP"/>
    </source>
</evidence>
<dbReference type="STRING" id="1475481.GCA_000953855_00064"/>
<reference evidence="5" key="1">
    <citation type="submission" date="2015-03" db="EMBL/GenBank/DDBJ databases">
        <title>Draft genome sequence of Mizugakiibacter sediminis skMP5.</title>
        <authorList>
            <person name="Watanabe T."/>
            <person name="Kojima H."/>
            <person name="Fukui M."/>
        </authorList>
    </citation>
    <scope>NUCLEOTIDE SEQUENCE</scope>
    <source>
        <strain evidence="5">SkMP5</strain>
    </source>
</reference>
<feature type="region of interest" description="Disordered" evidence="1">
    <location>
        <begin position="748"/>
        <end position="773"/>
    </location>
</feature>
<dbReference type="SUPFAM" id="SSF53474">
    <property type="entry name" value="alpha/beta-Hydrolases"/>
    <property type="match status" value="1"/>
</dbReference>
<dbReference type="InterPro" id="IPR002469">
    <property type="entry name" value="Peptidase_S9B_N"/>
</dbReference>
<accession>A0A0K8QJB5</accession>
<dbReference type="AlphaFoldDB" id="A0A0K8QJB5"/>
<sequence>MRTLLLAALMTVALPAMAEKLTIDRIFSDPALGGPAPRGLQISPDGARVSFLRGKAEDQNQLDLWEYNLEDRRLRLLVDSKKLEPEGEQLSDAEKARRERARTAALHGILEYQWSPDGRKLLFPLNGELYLYDLTAPAAKAVRKLTRGGGFALDPKISPKGRYVSFVRDQNLYVIDLATGTETRLTHDGGGTVHNGEAEFVAQEEMHRSTGYWWAPDDSMIAFERYDEADVPVVRRFEVYADRTDVIEQRYPAAGDPNVRVQLGLIAPTGGQPRWIDLGDDPDIYLVRVDWTPTAKWLSYQRMPRSQQRLDLQLVDTTTLQQRTLLSESSRTWVDLHDDLRFLDGQQAFVWASERSGHKHLYLYGLDGQLLHPLSRGEWDVDAVLGVDEKAGRVYIASNKDFVPDKQVYALKLDGSAADAPQRISERDGWHEAVFAKDAGFYVDTFSDPKTPPQVALHKADGTFLAWIEPNALDARHPYAPYRDSHVVPEFGTLAADDGQTLYYRLYKPAGFDPAKRYPVFDYFYGGPHAQLVTRGWVDLFGEYMAQHGYVVFTLDNRGMARRGRAFADAIRGQLGAVEVADQIAGIRWLKQQPWVDPARIGTFGWSYGGYLSLMTLAKDSADLAGGVAVAPVTDWRLYDTFYTERYLGTPQQNPAGYTRSAVFAWLDGLTAPLFLAHGMADDNVLFVNSTRLMAELQRRGTPFELMTYPGGKHGLSTPAMKKHVYRAIAAFFDEKVKGECGAQCAAATPAAAKPEKAKPAAAPKAKAAAAKP</sequence>
<keyword evidence="2" id="KW-0732">Signal</keyword>
<keyword evidence="6" id="KW-0031">Aminopeptidase</keyword>
<dbReference type="InterPro" id="IPR001375">
    <property type="entry name" value="Peptidase_S9_cat"/>
</dbReference>
<dbReference type="InterPro" id="IPR029058">
    <property type="entry name" value="AB_hydrolase_fold"/>
</dbReference>
<dbReference type="Proteomes" id="UP000253740">
    <property type="component" value="Unassembled WGS sequence"/>
</dbReference>
<dbReference type="RefSeq" id="WP_062533984.1">
    <property type="nucleotide sequence ID" value="NZ_DF970134.1"/>
</dbReference>
<feature type="signal peptide" evidence="2">
    <location>
        <begin position="1"/>
        <end position="18"/>
    </location>
</feature>
<evidence type="ECO:0000313" key="6">
    <source>
        <dbReference type="EMBL" id="GAP64781.1"/>
    </source>
</evidence>
<feature type="domain" description="Peptidase S9 prolyl oligopeptidase catalytic" evidence="3">
    <location>
        <begin position="544"/>
        <end position="738"/>
    </location>
</feature>
<proteinExistence type="predicted"/>
<reference evidence="6" key="2">
    <citation type="submission" date="2015-08" db="EMBL/GenBank/DDBJ databases">
        <title>Complete DNA Sequence of Pseudomonas syringae pv. actinidiae, the Causal Agent of Kiwifruit Canker Disease.</title>
        <authorList>
            <person name="Rikkerink E.H.A."/>
            <person name="Fineran P.C."/>
        </authorList>
    </citation>
    <scope>NUCLEOTIDE SEQUENCE</scope>
    <source>
        <strain evidence="6">SkMP5</strain>
    </source>
</reference>
<dbReference type="Pfam" id="PF00930">
    <property type="entry name" value="DPPIV_N"/>
    <property type="match status" value="1"/>
</dbReference>
<dbReference type="Gene3D" id="3.40.50.1820">
    <property type="entry name" value="alpha/beta hydrolase"/>
    <property type="match status" value="1"/>
</dbReference>
<dbReference type="Gene3D" id="2.140.10.30">
    <property type="entry name" value="Dipeptidylpeptidase IV, N-terminal domain"/>
    <property type="match status" value="1"/>
</dbReference>
<gene>
    <name evidence="5" type="ORF">MBSD_1664</name>
    <name evidence="6" type="ORF">MBSD_n0063</name>
</gene>
<keyword evidence="6" id="KW-0378">Hydrolase</keyword>
<dbReference type="GO" id="GO:0004177">
    <property type="term" value="F:aminopeptidase activity"/>
    <property type="evidence" value="ECO:0007669"/>
    <property type="project" value="UniProtKB-KW"/>
</dbReference>
<dbReference type="EMBL" id="DF970134">
    <property type="protein sequence ID" value="GAP64781.1"/>
    <property type="molecule type" value="Genomic_DNA"/>
</dbReference>
<organism evidence="6">
    <name type="scientific">Mizugakiibacter sediminis</name>
    <dbReference type="NCBI Taxonomy" id="1475481"/>
    <lineage>
        <taxon>Bacteria</taxon>
        <taxon>Pseudomonadati</taxon>
        <taxon>Pseudomonadota</taxon>
        <taxon>Gammaproteobacteria</taxon>
        <taxon>Lysobacterales</taxon>
        <taxon>Rhodanobacteraceae</taxon>
        <taxon>Mizugakiibacter</taxon>
    </lineage>
</organism>
<feature type="compositionally biased region" description="Low complexity" evidence="1">
    <location>
        <begin position="760"/>
        <end position="773"/>
    </location>
</feature>